<dbReference type="InterPro" id="IPR004410">
    <property type="entry name" value="Malonyl_CoA-ACP_transAc_FabD"/>
</dbReference>
<evidence type="ECO:0000256" key="6">
    <source>
        <dbReference type="PIRNR" id="PIRNR000446"/>
    </source>
</evidence>
<keyword evidence="4 6" id="KW-0012">Acyltransferase</keyword>
<feature type="active site" evidence="7">
    <location>
        <position position="202"/>
    </location>
</feature>
<dbReference type="PIRSF" id="PIRSF000446">
    <property type="entry name" value="Mct"/>
    <property type="match status" value="1"/>
</dbReference>
<dbReference type="SMART" id="SM00827">
    <property type="entry name" value="PKS_AT"/>
    <property type="match status" value="1"/>
</dbReference>
<gene>
    <name evidence="9" type="ORF">SAMN05216421_1380</name>
</gene>
<evidence type="ECO:0000256" key="1">
    <source>
        <dbReference type="ARBA" id="ARBA00013258"/>
    </source>
</evidence>
<dbReference type="SUPFAM" id="SSF55048">
    <property type="entry name" value="Probable ACP-binding domain of malonyl-CoA ACP transacylase"/>
    <property type="match status" value="1"/>
</dbReference>
<accession>A0A1H1RJS5</accession>
<protein>
    <recommendedName>
        <fullName evidence="2 6">Malonyl CoA-acyl carrier protein transacylase</fullName>
        <ecNumber evidence="1 6">2.3.1.39</ecNumber>
    </recommendedName>
</protein>
<evidence type="ECO:0000313" key="9">
    <source>
        <dbReference type="EMBL" id="SDS35940.1"/>
    </source>
</evidence>
<reference evidence="10" key="1">
    <citation type="submission" date="2016-10" db="EMBL/GenBank/DDBJ databases">
        <authorList>
            <person name="Varghese N."/>
            <person name="Submissions S."/>
        </authorList>
    </citation>
    <scope>NUCLEOTIDE SEQUENCE [LARGE SCALE GENOMIC DNA]</scope>
    <source>
        <strain evidence="10">NRRL B-51270</strain>
    </source>
</reference>
<dbReference type="InterPro" id="IPR001227">
    <property type="entry name" value="Ac_transferase_dom_sf"/>
</dbReference>
<evidence type="ECO:0000256" key="4">
    <source>
        <dbReference type="ARBA" id="ARBA00023315"/>
    </source>
</evidence>
<evidence type="ECO:0000313" key="10">
    <source>
        <dbReference type="Proteomes" id="UP000243207"/>
    </source>
</evidence>
<dbReference type="PANTHER" id="PTHR42681:SF1">
    <property type="entry name" value="MALONYL-COA-ACYL CARRIER PROTEIN TRANSACYLASE, MITOCHONDRIAL"/>
    <property type="match status" value="1"/>
</dbReference>
<evidence type="ECO:0000259" key="8">
    <source>
        <dbReference type="SMART" id="SM00827"/>
    </source>
</evidence>
<evidence type="ECO:0000256" key="5">
    <source>
        <dbReference type="ARBA" id="ARBA00048462"/>
    </source>
</evidence>
<dbReference type="InterPro" id="IPR016035">
    <property type="entry name" value="Acyl_Trfase/lysoPLipase"/>
</dbReference>
<dbReference type="Gene3D" id="3.30.70.250">
    <property type="entry name" value="Malonyl-CoA ACP transacylase, ACP-binding"/>
    <property type="match status" value="1"/>
</dbReference>
<dbReference type="Gene3D" id="3.40.366.10">
    <property type="entry name" value="Malonyl-Coenzyme A Acyl Carrier Protein, domain 2"/>
    <property type="match status" value="1"/>
</dbReference>
<dbReference type="EMBL" id="LT629736">
    <property type="protein sequence ID" value="SDS35940.1"/>
    <property type="molecule type" value="Genomic_DNA"/>
</dbReference>
<sequence length="315" mass="33278">MNQSLAFVFPGQGSQSLGMLADLASNNRIIGDTFKEASDALGYDLWALCQAGPEADLNRTDRTQPAILTASIALWRLWCEQSRVRPAFVAGHSLGEYSALVASGVIDFPDAVRLVERRGQLMQQAVPEGEGAMAAILGLDDQQIVDVCAQAAQGEVVNAVNYNAPGQVVIAGKASAVERAIEGCKAAGAKRAIGLPVSVPSHCALMKPAAEQLARDLGDLVWNEPSSTLVQNVNAAPADDLAGLRTLLVQQLYSPVRWVQSVAFMANQGVTDIVECGPGKVLSGLNKRCVKTLGTYNLDSVDGFAATRDRFAEGV</sequence>
<dbReference type="AlphaFoldDB" id="A0A1H1RJS5"/>
<dbReference type="GO" id="GO:0004314">
    <property type="term" value="F:[acyl-carrier-protein] S-malonyltransferase activity"/>
    <property type="evidence" value="ECO:0007669"/>
    <property type="project" value="UniProtKB-EC"/>
</dbReference>
<dbReference type="STRING" id="487184.SAMN05216421_1380"/>
<dbReference type="NCBIfam" id="TIGR00128">
    <property type="entry name" value="fabD"/>
    <property type="match status" value="1"/>
</dbReference>
<dbReference type="RefSeq" id="WP_093392499.1">
    <property type="nucleotide sequence ID" value="NZ_LT629736.1"/>
</dbReference>
<comment type="catalytic activity">
    <reaction evidence="5 6">
        <text>holo-[ACP] + malonyl-CoA = malonyl-[ACP] + CoA</text>
        <dbReference type="Rhea" id="RHEA:41792"/>
        <dbReference type="Rhea" id="RHEA-COMP:9623"/>
        <dbReference type="Rhea" id="RHEA-COMP:9685"/>
        <dbReference type="ChEBI" id="CHEBI:57287"/>
        <dbReference type="ChEBI" id="CHEBI:57384"/>
        <dbReference type="ChEBI" id="CHEBI:64479"/>
        <dbReference type="ChEBI" id="CHEBI:78449"/>
        <dbReference type="EC" id="2.3.1.39"/>
    </reaction>
</comment>
<dbReference type="GO" id="GO:0005829">
    <property type="term" value="C:cytosol"/>
    <property type="evidence" value="ECO:0007669"/>
    <property type="project" value="TreeGrafter"/>
</dbReference>
<name>A0A1H1RJS5_9GAMM</name>
<dbReference type="InterPro" id="IPR024925">
    <property type="entry name" value="Malonyl_CoA-ACP_transAc"/>
</dbReference>
<evidence type="ECO:0000256" key="3">
    <source>
        <dbReference type="ARBA" id="ARBA00022679"/>
    </source>
</evidence>
<dbReference type="SUPFAM" id="SSF52151">
    <property type="entry name" value="FabD/lysophospholipase-like"/>
    <property type="match status" value="1"/>
</dbReference>
<dbReference type="FunFam" id="3.30.70.250:FF:000001">
    <property type="entry name" value="Malonyl CoA-acyl carrier protein transacylase"/>
    <property type="match status" value="1"/>
</dbReference>
<dbReference type="Pfam" id="PF00698">
    <property type="entry name" value="Acyl_transf_1"/>
    <property type="match status" value="1"/>
</dbReference>
<dbReference type="GO" id="GO:0006633">
    <property type="term" value="P:fatty acid biosynthetic process"/>
    <property type="evidence" value="ECO:0007669"/>
    <property type="project" value="TreeGrafter"/>
</dbReference>
<comment type="similarity">
    <text evidence="6">Belongs to the fabD family.</text>
</comment>
<proteinExistence type="inferred from homology"/>
<evidence type="ECO:0000256" key="2">
    <source>
        <dbReference type="ARBA" id="ARBA00018953"/>
    </source>
</evidence>
<dbReference type="InterPro" id="IPR016036">
    <property type="entry name" value="Malonyl_transacylase_ACP-bd"/>
</dbReference>
<feature type="active site" evidence="7">
    <location>
        <position position="93"/>
    </location>
</feature>
<dbReference type="InterPro" id="IPR050858">
    <property type="entry name" value="Mal-CoA-ACP_Trans/PKS_FabD"/>
</dbReference>
<dbReference type="OrthoDB" id="9808564at2"/>
<dbReference type="InterPro" id="IPR014043">
    <property type="entry name" value="Acyl_transferase_dom"/>
</dbReference>
<evidence type="ECO:0000256" key="7">
    <source>
        <dbReference type="PIRSR" id="PIRSR000446-1"/>
    </source>
</evidence>
<keyword evidence="10" id="KW-1185">Reference proteome</keyword>
<keyword evidence="3 6" id="KW-0808">Transferase</keyword>
<dbReference type="PANTHER" id="PTHR42681">
    <property type="entry name" value="MALONYL-COA-ACYL CARRIER PROTEIN TRANSACYLASE, MITOCHONDRIAL"/>
    <property type="match status" value="1"/>
</dbReference>
<dbReference type="Proteomes" id="UP000243207">
    <property type="component" value="Chromosome I"/>
</dbReference>
<organism evidence="9 10">
    <name type="scientific">Halopseudomonas xinjiangensis</name>
    <dbReference type="NCBI Taxonomy" id="487184"/>
    <lineage>
        <taxon>Bacteria</taxon>
        <taxon>Pseudomonadati</taxon>
        <taxon>Pseudomonadota</taxon>
        <taxon>Gammaproteobacteria</taxon>
        <taxon>Pseudomonadales</taxon>
        <taxon>Pseudomonadaceae</taxon>
        <taxon>Halopseudomonas</taxon>
    </lineage>
</organism>
<feature type="domain" description="Malonyl-CoA:ACP transacylase (MAT)" evidence="8">
    <location>
        <begin position="8"/>
        <end position="311"/>
    </location>
</feature>
<dbReference type="EC" id="2.3.1.39" evidence="1 6"/>